<dbReference type="EMBL" id="JANCYU010000057">
    <property type="protein sequence ID" value="KAK4527927.1"/>
    <property type="molecule type" value="Genomic_DNA"/>
</dbReference>
<feature type="domain" description="Major facilitator superfamily (MFS) profile" evidence="10">
    <location>
        <begin position="76"/>
        <end position="504"/>
    </location>
</feature>
<dbReference type="PROSITE" id="PS00217">
    <property type="entry name" value="SUGAR_TRANSPORT_2"/>
    <property type="match status" value="1"/>
</dbReference>
<evidence type="ECO:0000256" key="2">
    <source>
        <dbReference type="ARBA" id="ARBA00010992"/>
    </source>
</evidence>
<feature type="transmembrane region" description="Helical" evidence="9">
    <location>
        <begin position="229"/>
        <end position="250"/>
    </location>
</feature>
<dbReference type="PANTHER" id="PTHR48020:SF9">
    <property type="entry name" value="MAJOR FACILITATOR SUPERFAMILY (MFS) PROFILE DOMAIN-CONTAINING PROTEIN"/>
    <property type="match status" value="1"/>
</dbReference>
<feature type="transmembrane region" description="Helical" evidence="9">
    <location>
        <begin position="448"/>
        <end position="469"/>
    </location>
</feature>
<evidence type="ECO:0000256" key="6">
    <source>
        <dbReference type="ARBA" id="ARBA00023136"/>
    </source>
</evidence>
<sequence>MQGSQVVSSQIASKKGDEDGDYFSSNAKYNSETLEEGGKETLQGPTEEELEAPDLQRKGWDVTCLTKNPKNFAIMVGVLSSVGAVLYGLDVSLISGVLLYVVSDLSLNSSQSSLVSSGMALGAIGGGFMGIVMVEYLGRKTSILIACVLYTVGALMEALAPSFGVLISGRLVLGLGVGIEYDAIPLYISESSPKNRRGDLVALFQLMAFFGVMLGYVVDAIFANVSGSWRFMFGSSIVFSVAYFLLMLVFPESPRWLMKRGRERDAMRNWKYMRGFAPEERSEYVNMVEVVRTELEASRQRIIWLDFVRVPEIRYAVIYAILMVFLQQFSGVNSIEYYLGTLYEEIGMSKLDSVYMSLINGGCLFISTLPAVFLMDKVGRRPLVLLLAPFTVIGLAIAGASTYVKHKTGQVVAYTIGMVIYDLFWGSALGAVPIAVNSEVYPQYLRSNGMSIAVIATFVGTFTTTYTFSRMVHSMTKLGTLLGFYGGVTFLGWALCIFFMPETKDLTLEQIRQVFLKGPFGIAKENKRVLSMQLSSVKNKFKSLFSKSS</sequence>
<dbReference type="GO" id="GO:0022857">
    <property type="term" value="F:transmembrane transporter activity"/>
    <property type="evidence" value="ECO:0007669"/>
    <property type="project" value="InterPro"/>
</dbReference>
<proteinExistence type="inferred from homology"/>
<evidence type="ECO:0000256" key="4">
    <source>
        <dbReference type="ARBA" id="ARBA00022692"/>
    </source>
</evidence>
<keyword evidence="5 9" id="KW-1133">Transmembrane helix</keyword>
<dbReference type="SUPFAM" id="SSF103473">
    <property type="entry name" value="MFS general substrate transporter"/>
    <property type="match status" value="1"/>
</dbReference>
<keyword evidence="6 9" id="KW-0472">Membrane</keyword>
<evidence type="ECO:0000256" key="8">
    <source>
        <dbReference type="SAM" id="MobiDB-lite"/>
    </source>
</evidence>
<keyword evidence="12" id="KW-1185">Reference proteome</keyword>
<dbReference type="AlphaFoldDB" id="A0AAV9IKW0"/>
<gene>
    <name evidence="11" type="ORF">GAYE_SCF46G5860</name>
</gene>
<feature type="transmembrane region" description="Helical" evidence="9">
    <location>
        <begin position="166"/>
        <end position="188"/>
    </location>
</feature>
<keyword evidence="3 7" id="KW-0813">Transport</keyword>
<reference evidence="11 12" key="1">
    <citation type="submission" date="2022-07" db="EMBL/GenBank/DDBJ databases">
        <title>Genome-wide signatures of adaptation to extreme environments.</title>
        <authorList>
            <person name="Cho C.H."/>
            <person name="Yoon H.S."/>
        </authorList>
    </citation>
    <scope>NUCLEOTIDE SEQUENCE [LARGE SCALE GENOMIC DNA]</scope>
    <source>
        <strain evidence="11 12">108.79 E11</strain>
    </source>
</reference>
<evidence type="ECO:0000256" key="7">
    <source>
        <dbReference type="RuleBase" id="RU003346"/>
    </source>
</evidence>
<keyword evidence="4 9" id="KW-0812">Transmembrane</keyword>
<dbReference type="InterPro" id="IPR036259">
    <property type="entry name" value="MFS_trans_sf"/>
</dbReference>
<feature type="compositionally biased region" description="Polar residues" evidence="8">
    <location>
        <begin position="23"/>
        <end position="32"/>
    </location>
</feature>
<dbReference type="PROSITE" id="PS50850">
    <property type="entry name" value="MFS"/>
    <property type="match status" value="1"/>
</dbReference>
<comment type="caution">
    <text evidence="11">The sequence shown here is derived from an EMBL/GenBank/DDBJ whole genome shotgun (WGS) entry which is preliminary data.</text>
</comment>
<evidence type="ECO:0000259" key="10">
    <source>
        <dbReference type="PROSITE" id="PS50850"/>
    </source>
</evidence>
<dbReference type="InterPro" id="IPR005828">
    <property type="entry name" value="MFS_sugar_transport-like"/>
</dbReference>
<evidence type="ECO:0000256" key="9">
    <source>
        <dbReference type="SAM" id="Phobius"/>
    </source>
</evidence>
<dbReference type="PRINTS" id="PR00171">
    <property type="entry name" value="SUGRTRNSPORT"/>
</dbReference>
<comment type="similarity">
    <text evidence="2 7">Belongs to the major facilitator superfamily. Sugar transporter (TC 2.A.1.1) family.</text>
</comment>
<dbReference type="PANTHER" id="PTHR48020">
    <property type="entry name" value="PROTON MYO-INOSITOL COTRANSPORTER"/>
    <property type="match status" value="1"/>
</dbReference>
<feature type="transmembrane region" description="Helical" evidence="9">
    <location>
        <begin position="316"/>
        <end position="335"/>
    </location>
</feature>
<evidence type="ECO:0000313" key="12">
    <source>
        <dbReference type="Proteomes" id="UP001300502"/>
    </source>
</evidence>
<feature type="transmembrane region" description="Helical" evidence="9">
    <location>
        <begin position="114"/>
        <end position="134"/>
    </location>
</feature>
<comment type="subcellular location">
    <subcellularLocation>
        <location evidence="1">Membrane</location>
        <topology evidence="1">Multi-pass membrane protein</topology>
    </subcellularLocation>
</comment>
<dbReference type="PROSITE" id="PS00216">
    <property type="entry name" value="SUGAR_TRANSPORT_1"/>
    <property type="match status" value="2"/>
</dbReference>
<dbReference type="InterPro" id="IPR050814">
    <property type="entry name" value="Myo-inositol_Transporter"/>
</dbReference>
<accession>A0AAV9IKW0</accession>
<name>A0AAV9IKW0_9RHOD</name>
<dbReference type="InterPro" id="IPR020846">
    <property type="entry name" value="MFS_dom"/>
</dbReference>
<dbReference type="NCBIfam" id="TIGR00879">
    <property type="entry name" value="SP"/>
    <property type="match status" value="1"/>
</dbReference>
<evidence type="ECO:0000256" key="3">
    <source>
        <dbReference type="ARBA" id="ARBA00022448"/>
    </source>
</evidence>
<evidence type="ECO:0000256" key="1">
    <source>
        <dbReference type="ARBA" id="ARBA00004141"/>
    </source>
</evidence>
<evidence type="ECO:0000313" key="11">
    <source>
        <dbReference type="EMBL" id="KAK4527927.1"/>
    </source>
</evidence>
<protein>
    <recommendedName>
        <fullName evidence="10">Major facilitator superfamily (MFS) profile domain-containing protein</fullName>
    </recommendedName>
</protein>
<feature type="transmembrane region" description="Helical" evidence="9">
    <location>
        <begin position="72"/>
        <end position="102"/>
    </location>
</feature>
<feature type="transmembrane region" description="Helical" evidence="9">
    <location>
        <begin position="355"/>
        <end position="375"/>
    </location>
</feature>
<dbReference type="InterPro" id="IPR003663">
    <property type="entry name" value="Sugar/inositol_transpt"/>
</dbReference>
<dbReference type="InterPro" id="IPR005829">
    <property type="entry name" value="Sugar_transporter_CS"/>
</dbReference>
<evidence type="ECO:0000256" key="5">
    <source>
        <dbReference type="ARBA" id="ARBA00022989"/>
    </source>
</evidence>
<dbReference type="Gene3D" id="1.20.1250.20">
    <property type="entry name" value="MFS general substrate transporter like domains"/>
    <property type="match status" value="1"/>
</dbReference>
<dbReference type="FunFam" id="1.20.1250.20:FF:000134">
    <property type="entry name" value="MFS sugar transporter protein"/>
    <property type="match status" value="1"/>
</dbReference>
<dbReference type="Proteomes" id="UP001300502">
    <property type="component" value="Unassembled WGS sequence"/>
</dbReference>
<organism evidence="11 12">
    <name type="scientific">Galdieria yellowstonensis</name>
    <dbReference type="NCBI Taxonomy" id="3028027"/>
    <lineage>
        <taxon>Eukaryota</taxon>
        <taxon>Rhodophyta</taxon>
        <taxon>Bangiophyceae</taxon>
        <taxon>Galdieriales</taxon>
        <taxon>Galdieriaceae</taxon>
        <taxon>Galdieria</taxon>
    </lineage>
</organism>
<feature type="compositionally biased region" description="Polar residues" evidence="8">
    <location>
        <begin position="1"/>
        <end position="12"/>
    </location>
</feature>
<feature type="region of interest" description="Disordered" evidence="8">
    <location>
        <begin position="1"/>
        <end position="53"/>
    </location>
</feature>
<feature type="transmembrane region" description="Helical" evidence="9">
    <location>
        <begin position="200"/>
        <end position="223"/>
    </location>
</feature>
<feature type="transmembrane region" description="Helical" evidence="9">
    <location>
        <begin position="382"/>
        <end position="400"/>
    </location>
</feature>
<feature type="transmembrane region" description="Helical" evidence="9">
    <location>
        <begin position="412"/>
        <end position="436"/>
    </location>
</feature>
<feature type="transmembrane region" description="Helical" evidence="9">
    <location>
        <begin position="481"/>
        <end position="500"/>
    </location>
</feature>
<dbReference type="Pfam" id="PF00083">
    <property type="entry name" value="Sugar_tr"/>
    <property type="match status" value="1"/>
</dbReference>
<dbReference type="GO" id="GO:0016020">
    <property type="term" value="C:membrane"/>
    <property type="evidence" value="ECO:0007669"/>
    <property type="project" value="UniProtKB-SubCell"/>
</dbReference>
<feature type="transmembrane region" description="Helical" evidence="9">
    <location>
        <begin position="141"/>
        <end position="160"/>
    </location>
</feature>